<feature type="region of interest" description="Disordered" evidence="1">
    <location>
        <begin position="1"/>
        <end position="21"/>
    </location>
</feature>
<evidence type="ECO:0000313" key="3">
    <source>
        <dbReference type="Proteomes" id="UP000188219"/>
    </source>
</evidence>
<keyword evidence="3" id="KW-1185">Reference proteome</keyword>
<gene>
    <name evidence="2" type="ORF">Mag101_14245</name>
</gene>
<reference evidence="2" key="1">
    <citation type="submission" date="2017-02" db="EMBL/GenBank/DDBJ databases">
        <title>Genome of Microbulbifer agarilyticus GP101.</title>
        <authorList>
            <person name="Jung J."/>
            <person name="Bae S.S."/>
            <person name="Baek K."/>
        </authorList>
    </citation>
    <scope>NUCLEOTIDE SEQUENCE [LARGE SCALE GENOMIC DNA]</scope>
    <source>
        <strain evidence="2">GP101</strain>
    </source>
</reference>
<organism evidence="2 3">
    <name type="scientific">Microbulbifer agarilyticus</name>
    <dbReference type="NCBI Taxonomy" id="260552"/>
    <lineage>
        <taxon>Bacteria</taxon>
        <taxon>Pseudomonadati</taxon>
        <taxon>Pseudomonadota</taxon>
        <taxon>Gammaproteobacteria</taxon>
        <taxon>Cellvibrionales</taxon>
        <taxon>Microbulbiferaceae</taxon>
        <taxon>Microbulbifer</taxon>
    </lineage>
</organism>
<dbReference type="Proteomes" id="UP000188219">
    <property type="component" value="Chromosome"/>
</dbReference>
<name>A0A1Q2M8Y3_9GAMM</name>
<dbReference type="OrthoDB" id="5735008at2"/>
<evidence type="ECO:0000313" key="2">
    <source>
        <dbReference type="EMBL" id="AQQ68662.1"/>
    </source>
</evidence>
<sequence>MSVGAWEPAKQASNDQSREKIDPTLLTQILELMEDSSDQASSHTQASTELAELPETLRSASWLAGLPAAQWLEEAANWSPEQLWDLIRFFTLAERQLDWQGGAESPVIPLAKSLRRRKTLLSREQLLWIRGNSDNRYLPYGPL</sequence>
<proteinExistence type="predicted"/>
<evidence type="ECO:0000256" key="1">
    <source>
        <dbReference type="SAM" id="MobiDB-lite"/>
    </source>
</evidence>
<dbReference type="KEGG" id="maga:Mag101_14245"/>
<dbReference type="RefSeq" id="WP_077406387.1">
    <property type="nucleotide sequence ID" value="NZ_CP019650.1"/>
</dbReference>
<accession>A0A1Q2M8Y3</accession>
<dbReference type="AlphaFoldDB" id="A0A1Q2M8Y3"/>
<dbReference type="EMBL" id="CP019650">
    <property type="protein sequence ID" value="AQQ68662.1"/>
    <property type="molecule type" value="Genomic_DNA"/>
</dbReference>
<protein>
    <submittedName>
        <fullName evidence="2">Uncharacterized protein</fullName>
    </submittedName>
</protein>